<dbReference type="Proteomes" id="UP000309215">
    <property type="component" value="Unassembled WGS sequence"/>
</dbReference>
<evidence type="ECO:0000313" key="1">
    <source>
        <dbReference type="EMBL" id="TKD09441.1"/>
    </source>
</evidence>
<reference evidence="1 2" key="1">
    <citation type="submission" date="2019-04" db="EMBL/GenBank/DDBJ databases">
        <authorList>
            <person name="Li Y."/>
            <person name="Wang J."/>
        </authorList>
    </citation>
    <scope>NUCLEOTIDE SEQUENCE [LARGE SCALE GENOMIC DNA]</scope>
    <source>
        <strain evidence="1 2">DSM 14668</strain>
    </source>
</reference>
<proteinExistence type="predicted"/>
<dbReference type="AlphaFoldDB" id="A0A4V5PSI2"/>
<dbReference type="PROSITE" id="PS51257">
    <property type="entry name" value="PROKAR_LIPOPROTEIN"/>
    <property type="match status" value="1"/>
</dbReference>
<accession>A0A4V5PSI2</accession>
<sequence length="366" mass="38521">MSYFLERQMIRESLLVISLIGATGCGPSVAVDSSAHVTPPIEHIPDPAEEDTCAPGEAVTIATIPDPAGLALGDGNLFFTDGGDLYGCDGAVVAVSLAGGEPVALASELCAPNRIVYADRSLYWASHSGYGRVTRFSLEDGTMEDLLVGLASPNAIAVDGKYVYVGELVTYEKLQSPGQVLRLDLTTRETVVLGESPGGVADITFDEKYVYWTGSVGFLNGKENHDSGVWRVPKEGGEAVQLLGGLAWPFGLSRVGTRVVFAHSHDGEIVSMDAHGGEPQVLADGLAYPNDVAVDAKGEVFFGSGDAVDEGPQGLFAVPLDGSAPPRLVEGALGSPDQVALGATCVYWTEKYVDDDFKGVVRKTRR</sequence>
<dbReference type="RefSeq" id="WP_136929114.1">
    <property type="nucleotide sequence ID" value="NZ_SSMQ01000010.1"/>
</dbReference>
<evidence type="ECO:0008006" key="3">
    <source>
        <dbReference type="Google" id="ProtNLM"/>
    </source>
</evidence>
<dbReference type="SUPFAM" id="SSF63825">
    <property type="entry name" value="YWTD domain"/>
    <property type="match status" value="2"/>
</dbReference>
<dbReference type="InterPro" id="IPR011042">
    <property type="entry name" value="6-blade_b-propeller_TolB-like"/>
</dbReference>
<name>A0A4V5PSI2_9BACT</name>
<evidence type="ECO:0000313" key="2">
    <source>
        <dbReference type="Proteomes" id="UP000309215"/>
    </source>
</evidence>
<comment type="caution">
    <text evidence="1">The sequence shown here is derived from an EMBL/GenBank/DDBJ whole genome shotgun (WGS) entry which is preliminary data.</text>
</comment>
<gene>
    <name evidence="1" type="ORF">E8A74_12000</name>
</gene>
<dbReference type="Gene3D" id="2.120.10.30">
    <property type="entry name" value="TolB, C-terminal domain"/>
    <property type="match status" value="1"/>
</dbReference>
<organism evidence="1 2">
    <name type="scientific">Polyangium fumosum</name>
    <dbReference type="NCBI Taxonomy" id="889272"/>
    <lineage>
        <taxon>Bacteria</taxon>
        <taxon>Pseudomonadati</taxon>
        <taxon>Myxococcota</taxon>
        <taxon>Polyangia</taxon>
        <taxon>Polyangiales</taxon>
        <taxon>Polyangiaceae</taxon>
        <taxon>Polyangium</taxon>
    </lineage>
</organism>
<dbReference type="EMBL" id="SSMQ01000010">
    <property type="protein sequence ID" value="TKD09441.1"/>
    <property type="molecule type" value="Genomic_DNA"/>
</dbReference>
<dbReference type="OrthoDB" id="5500230at2"/>
<keyword evidence="2" id="KW-1185">Reference proteome</keyword>
<protein>
    <recommendedName>
        <fullName evidence="3">SMP-30/Gluconolactonase/LRE-like region domain-containing protein</fullName>
    </recommendedName>
</protein>